<dbReference type="PANTHER" id="PTHR45913">
    <property type="entry name" value="EPM2A-INTERACTING PROTEIN 1"/>
    <property type="match status" value="1"/>
</dbReference>
<reference evidence="1" key="1">
    <citation type="submission" date="2015-07" db="EMBL/GenBank/DDBJ databases">
        <title>MeaNS - Measles Nucleotide Surveillance Program.</title>
        <authorList>
            <person name="Tran T."/>
            <person name="Druce J."/>
        </authorList>
    </citation>
    <scope>NUCLEOTIDE SEQUENCE</scope>
    <source>
        <strain evidence="1">UCB-OBI-ISO-001</strain>
        <tissue evidence="1">Gonad</tissue>
    </source>
</reference>
<dbReference type="PANTHER" id="PTHR45913:SF19">
    <property type="entry name" value="LOW QUALITY PROTEIN: ZINC FINGER BED DOMAIN-CONTAINING PROTEIN 5-LIKE"/>
    <property type="match status" value="1"/>
</dbReference>
<dbReference type="AlphaFoldDB" id="A0A0L8G336"/>
<dbReference type="OrthoDB" id="10000786at2759"/>
<protein>
    <recommendedName>
        <fullName evidence="2">DUF4371 domain-containing protein</fullName>
    </recommendedName>
</protein>
<evidence type="ECO:0000313" key="1">
    <source>
        <dbReference type="EMBL" id="KOF71254.1"/>
    </source>
</evidence>
<sequence>FDNLPKLNYDHGYIKYGFIAIERGGEAPPQCLLCMKSLFNAAMKPSLLKRYLETNHADKKDRDQDYFQRLGETVSYEVVLLEAKNMKAHIIAESLVMPAAKILVRYVIGEGAAAKLESVSVSNNTVERRIEEMSVDIADQVFEGKLSSTTKGKLIFDVLDNFFEQNELDCGKLVGCTTDSRKSDFQAHAKAMSSNATAVHCFIHRFVLCSQVLPPKFLSCLNHRVSRIVNFVKTLALNTRLFKLLCEDFSSNHICFLYHTGSREKEHDFQKDLEDEEFISRLAYLLDIFGAFNYLNLSFQGPNCTVTEFISKLGAFVRKLDLWLKNVESKRYGMFELLTTLEASPVMNLPNMAFSYPTLARHAVPQLLIFSSTRECDQGFSALLATKSKSRNRLAAPGHDFRCAVSKVMPRIDQLVGKKQIQPSCKR</sequence>
<gene>
    <name evidence="1" type="ORF">OCBIM_22001310mg</name>
</gene>
<feature type="non-terminal residue" evidence="1">
    <location>
        <position position="1"/>
    </location>
</feature>
<organism evidence="1">
    <name type="scientific">Octopus bimaculoides</name>
    <name type="common">California two-spotted octopus</name>
    <dbReference type="NCBI Taxonomy" id="37653"/>
    <lineage>
        <taxon>Eukaryota</taxon>
        <taxon>Metazoa</taxon>
        <taxon>Spiralia</taxon>
        <taxon>Lophotrochozoa</taxon>
        <taxon>Mollusca</taxon>
        <taxon>Cephalopoda</taxon>
        <taxon>Coleoidea</taxon>
        <taxon>Octopodiformes</taxon>
        <taxon>Octopoda</taxon>
        <taxon>Incirrata</taxon>
        <taxon>Octopodidae</taxon>
        <taxon>Octopus</taxon>
    </lineage>
</organism>
<proteinExistence type="predicted"/>
<accession>A0A0L8G336</accession>
<dbReference type="EMBL" id="KQ424264">
    <property type="protein sequence ID" value="KOF71254.1"/>
    <property type="molecule type" value="Genomic_DNA"/>
</dbReference>
<name>A0A0L8G336_OCTBM</name>
<evidence type="ECO:0008006" key="2">
    <source>
        <dbReference type="Google" id="ProtNLM"/>
    </source>
</evidence>
<dbReference type="STRING" id="37653.A0A0L8G336"/>